<evidence type="ECO:0000259" key="9">
    <source>
        <dbReference type="PROSITE" id="PS50157"/>
    </source>
</evidence>
<evidence type="ECO:0000256" key="6">
    <source>
        <dbReference type="ARBA" id="ARBA00023242"/>
    </source>
</evidence>
<evidence type="ECO:0000313" key="11">
    <source>
        <dbReference type="RefSeq" id="XP_030382350.1"/>
    </source>
</evidence>
<keyword evidence="2" id="KW-0479">Metal-binding</keyword>
<feature type="compositionally biased region" description="Polar residues" evidence="8">
    <location>
        <begin position="741"/>
        <end position="752"/>
    </location>
</feature>
<evidence type="ECO:0000256" key="4">
    <source>
        <dbReference type="ARBA" id="ARBA00022771"/>
    </source>
</evidence>
<keyword evidence="6" id="KW-0539">Nucleus</keyword>
<dbReference type="GO" id="GO:0005634">
    <property type="term" value="C:nucleus"/>
    <property type="evidence" value="ECO:0007669"/>
    <property type="project" value="UniProtKB-SubCell"/>
</dbReference>
<evidence type="ECO:0000256" key="5">
    <source>
        <dbReference type="ARBA" id="ARBA00022833"/>
    </source>
</evidence>
<feature type="region of interest" description="Disordered" evidence="8">
    <location>
        <begin position="156"/>
        <end position="198"/>
    </location>
</feature>
<feature type="region of interest" description="Disordered" evidence="8">
    <location>
        <begin position="3108"/>
        <end position="3134"/>
    </location>
</feature>
<dbReference type="PANTHER" id="PTHR24406">
    <property type="entry name" value="TRANSCRIPTIONAL REPRESSOR CTCFL-RELATED"/>
    <property type="match status" value="1"/>
</dbReference>
<feature type="domain" description="C2H2-type" evidence="9">
    <location>
        <begin position="2471"/>
        <end position="2499"/>
    </location>
</feature>
<evidence type="ECO:0000256" key="7">
    <source>
        <dbReference type="PROSITE-ProRule" id="PRU00042"/>
    </source>
</evidence>
<comment type="subcellular location">
    <subcellularLocation>
        <location evidence="1">Nucleus</location>
    </subcellularLocation>
</comment>
<feature type="region of interest" description="Disordered" evidence="8">
    <location>
        <begin position="966"/>
        <end position="991"/>
    </location>
</feature>
<proteinExistence type="predicted"/>
<feature type="compositionally biased region" description="Polar residues" evidence="8">
    <location>
        <begin position="156"/>
        <end position="167"/>
    </location>
</feature>
<dbReference type="Gene3D" id="3.30.160.60">
    <property type="entry name" value="Classic Zinc Finger"/>
    <property type="match status" value="1"/>
</dbReference>
<evidence type="ECO:0000256" key="2">
    <source>
        <dbReference type="ARBA" id="ARBA00022723"/>
    </source>
</evidence>
<feature type="region of interest" description="Disordered" evidence="8">
    <location>
        <begin position="1618"/>
        <end position="1658"/>
    </location>
</feature>
<feature type="compositionally biased region" description="Basic and acidic residues" evidence="8">
    <location>
        <begin position="676"/>
        <end position="685"/>
    </location>
</feature>
<feature type="region of interest" description="Disordered" evidence="8">
    <location>
        <begin position="494"/>
        <end position="521"/>
    </location>
</feature>
<feature type="compositionally biased region" description="Polar residues" evidence="8">
    <location>
        <begin position="1622"/>
        <end position="1632"/>
    </location>
</feature>
<gene>
    <name evidence="11" type="primary">LOC115629894</name>
</gene>
<evidence type="ECO:0000256" key="8">
    <source>
        <dbReference type="SAM" id="MobiDB-lite"/>
    </source>
</evidence>
<evidence type="ECO:0000256" key="3">
    <source>
        <dbReference type="ARBA" id="ARBA00022737"/>
    </source>
</evidence>
<dbReference type="RefSeq" id="XP_030382350.1">
    <property type="nucleotide sequence ID" value="XM_030526490.1"/>
</dbReference>
<dbReference type="PROSITE" id="PS00028">
    <property type="entry name" value="ZINC_FINGER_C2H2_1"/>
    <property type="match status" value="2"/>
</dbReference>
<feature type="region of interest" description="Disordered" evidence="8">
    <location>
        <begin position="1013"/>
        <end position="1051"/>
    </location>
</feature>
<feature type="domain" description="C2H2-type" evidence="9">
    <location>
        <begin position="2560"/>
        <end position="2588"/>
    </location>
</feature>
<feature type="region of interest" description="Disordered" evidence="8">
    <location>
        <begin position="93"/>
        <end position="136"/>
    </location>
</feature>
<keyword evidence="5" id="KW-0862">Zinc</keyword>
<feature type="compositionally biased region" description="Basic and acidic residues" evidence="8">
    <location>
        <begin position="93"/>
        <end position="106"/>
    </location>
</feature>
<dbReference type="Proteomes" id="UP000504634">
    <property type="component" value="Unplaced"/>
</dbReference>
<feature type="compositionally biased region" description="Basic and acidic residues" evidence="8">
    <location>
        <begin position="696"/>
        <end position="712"/>
    </location>
</feature>
<organism evidence="10 11">
    <name type="scientific">Drosophila lebanonensis</name>
    <name type="common">Fruit fly</name>
    <name type="synonym">Scaptodrosophila lebanonensis</name>
    <dbReference type="NCBI Taxonomy" id="7225"/>
    <lineage>
        <taxon>Eukaryota</taxon>
        <taxon>Metazoa</taxon>
        <taxon>Ecdysozoa</taxon>
        <taxon>Arthropoda</taxon>
        <taxon>Hexapoda</taxon>
        <taxon>Insecta</taxon>
        <taxon>Pterygota</taxon>
        <taxon>Neoptera</taxon>
        <taxon>Endopterygota</taxon>
        <taxon>Diptera</taxon>
        <taxon>Brachycera</taxon>
        <taxon>Muscomorpha</taxon>
        <taxon>Ephydroidea</taxon>
        <taxon>Drosophilidae</taxon>
        <taxon>Scaptodrosophila</taxon>
    </lineage>
</organism>
<evidence type="ECO:0000313" key="10">
    <source>
        <dbReference type="Proteomes" id="UP000504634"/>
    </source>
</evidence>
<evidence type="ECO:0000256" key="1">
    <source>
        <dbReference type="ARBA" id="ARBA00004123"/>
    </source>
</evidence>
<dbReference type="OrthoDB" id="4737882at2759"/>
<feature type="region of interest" description="Disordered" evidence="8">
    <location>
        <begin position="623"/>
        <end position="712"/>
    </location>
</feature>
<dbReference type="SMART" id="SM00355">
    <property type="entry name" value="ZnF_C2H2"/>
    <property type="match status" value="22"/>
</dbReference>
<name>A0A6J2U393_DROLE</name>
<dbReference type="GO" id="GO:0008270">
    <property type="term" value="F:zinc ion binding"/>
    <property type="evidence" value="ECO:0007669"/>
    <property type="project" value="UniProtKB-KW"/>
</dbReference>
<feature type="compositionally biased region" description="Basic and acidic residues" evidence="8">
    <location>
        <begin position="623"/>
        <end position="653"/>
    </location>
</feature>
<feature type="compositionally biased region" description="Polar residues" evidence="8">
    <location>
        <begin position="3108"/>
        <end position="3132"/>
    </location>
</feature>
<sequence>MADKEKNGYDDDEPEVVGDAASQKLEELKASLPFINKVMEMWRIKPNAYHKLSMLKEVLGRNRVSMQTLGKIEGVISRLKVQFGPEISVTTENVRHDSSRRSRSSDVIDISDGDSDCSSSPSKLTSEKSRVAFTAGQKGSNVKESKIIDLVVKSSEPTQNVIQSPQSKFKEQSYPRPDSANGHPNVPNIHTESSKLVPSLEEARKKLAALRNNKITAVTQILPSLASNSNDPRGRNLNYTGLAATISGHLSTENNNNMDSISAYVTGPFATHTPVCQSNASPPAPGPVPPPPSIKSLNLCFTRWPAQTEHENNVTIPCIGLEKGPNARQTVPYCDNKALNNNPRVCATSASSGPPPHPVKFAPNSGVNSMHHLKGSSAVCQLDASNADEHHSINGTQRTMDKSDLESRQFTGSAMNACESRDPRRKLFNSKHQQQKQRCDQYLSDSFSLYGPAKNSNANTPALMKANLPTCWRKNGSRNNSSYDHINSTTWSNSNNKTGSNVPHKGSYRSCTRGGRNTDVAHSSRYQMPPIVNEPRTYREHKEAKARAEATAALAKVPDRRQQTKIPLKEVESVEPTIRQVPEVQLDTSYRTVVLDAPPKKLDFKIPKRSDIARSKCNDKHISIDYSKNESNKSDQSKEKQKKAKTDTEEKQSLKKQSGKVPITEAKSAKKASNSTKDKTNELPLKDCPQLSQKEFTGDRTKVNTETEHNNDKLSLSGDIYVRDAELINIIQYVAKKTKPLRNSPQNSTTDEITSKQHEFAQPSPKGHHQLVCTTPEKFQDRLTEVIHKSPKEKTGNNSKGPDDVCRAESNTGTVELQQKICKLKIVLGGNARTVVLPHASPFTDSQSDNNKMQLLKNSNISALLEPKLQRIKKRRSTLAPTSSEPLIDKQKLFATNSLVYEDLQQEKQKHSRINRSLVNMFEKTDDNCSVSTQNIIIGKRRTRVTENTLNEVELGRSVFKHIKPNAAKAGPKPKDLTVSETAVKRKRGRPAKQVLISTVTANEVEIDELPAAKRARAPKNDKELSSSEPVPTIPPAKSTPSKVRRRPKRNELDKLNEDIASMYYAEDVIRATGRRACTQVQYTLSSIDVSSETSNTYEAAPLARNMARRGRPMGSLAAAGPNRATLNAMRFPLTRKCRVRVKRCPLLQFMENKIKPNIKNDQVAWHAKSEALKTCVVCVKNVKAASTHYVQYHGEHYGARLPPGVLQELLESRRNRPLYIIGFRYYHTCPFCDKTLCISNSSWVEHFARHTGEANYQCSRCSFPQHRASLIEKHVSGCGSGAKMVVNNYYNVEIPVRAFACHLCEFIQLNQENVSRHYLHHHDLEVVDIADNIINITLYRTEGVPYMASESEAAFMDKKGKAEEKQKKNSDKIKLEKMYVQVNEQSSEEADEFPVVSEPVEEMDCTVVDEPASQLEEEQHDICNEVKLELTVPLLELDLALETESEHLADGKINKHLNKWPSPLDSLALNTLSRAIQDDNLSGIGSDESESEPFEDTCLTADIMQTVGVVPPDELVNVEAVGTAMVSKEAIGTETVGKTTVGKKAVGKEAVGKEAVGKEAVGKEAVGKEAVGKEAVGKEMIGKETDVVITPRKSLFQKFNRLISKLKTKSTGYKQRRSKDTVSMCSDSDTPFESDASVLDPIPQSQPKPKATVPGTLTPSTNIENVAYRLLVPKTQQYSYYCIFPGCDFLFSDELEGLQVHFSHDHPKVRWSGHCAACGKQVEPAQNYELSLELQHMVQVHVYGSVAAIPATETEQVPLPKLRVRRFTGDRLLESEEPQNFKIGLEEPECNNKNGNTILRDLLKADARLPKQQPDLNAAGLGEFLCPKSAPMAQSILESTLNSTSVELQLNNSEPIVVNHTTELGLAIDKVYSLDPRMANALGFEDPSEPLITSETVPLPSATNGEYVLTQTLSQQYGTHNQTEPHSAHINISIASTQPEANKSMSIVSNHTPCLIKQPTASVADQFRCMAPNCGFCACTSFYIRQHMEFHRISNFGSNTDYLRCAYCAYMATDVDSYIEHGNREHGLDSESRVDENVDALNKKIREKLSSRHRSIEQRVLSEVSCEAMSAATSTKTPTSCNVPLSIVIREILATTGLKESKLFACPQKNCNTTLSKETFVNHVMFHLSSSGAGLSMEGIHCKHCKHRVSSDRASQMVNHLHQAHLQHRYFCGICIATASNGRLMQYHIRTVHSQNFQLVNRQIQFVQLPGIANNSSKSDEKYWVCALEHPFGKKQIDNFTNMLINEWQQRKQGSKLIYWPSELRVLPRQKVFSREVQCGECKYKTNSRSVFQNHLQSHLDRAMQMAYESECDDRCEEVDGVHLELSGGEDGTGKTLVVENISFENGIDAQAMQSEIPKHTKESELPTNSFSGDPSLSKLVLTQTSQVLPGRQTAVNPRYKYVPKEKRYICGVRNCQKLLSTEYGLRQHLTMHHRYSELYFCCHCNENRRCVLNVDNILQHLQLHKQHLYQCGACTRFHSKCAQIKTHINEKHGGEDVDIIVHKRTHALSSLGEVRWLKPFKTVHSKFKWACNLCNCLCPSQNQIAEHARSAHNQYRQYICPHCGFNSCIGVDVIKHLRATHPNERVEPIQNYRFIKEKLTVGFYCNFCDATAKTYQRMTAHCEKSHNCKYQYKCAHCPYGNPLERSVIGHTLKEHSLEQGVAVQQFQRVQNDLPDSELWKEARPIKHVNILLEKIQQETETHCDEEADAMEIISSAEEEEANFEDITPTNDKLVLSMEFACSYCNETNRSITELRQQHWVQRHPDQPFYFSVQPQLKCAQCHDFVGNAKAMLDHLLRMHQIRNLMACDTRRNNECAFCEYKYQSCYDLMHHILKTGHLSNDLKYMSDYELNSILNIGNEGAQNEYFQCNICYIIMPTQVAMARHGSVEHIEDKFCFRPITQDIIYHCSFCMFASTEEQTTLKHMLEHYRKFRTCHFCNSKQDGGFEEYIQHCYSLHNTDVHKFPDVHTFSDLKKFLMQVLYQFRTGLVISKSSLRQTRYNSEYVMRQLYDDLIRKSQQPPLPRLKITKTRNPTTSGVTVLTETAATRQATTAPAVKTCYEVHSNINDGTTGLVKITMRRKTLNPNELQAVHNVVLPFGTSLQSTPSSISNQLSKPETCNRQASPTGSIQTYPDAPARITKRRNTYNINAANLSMACGSKRICTLDQFNASCKK</sequence>
<dbReference type="InterPro" id="IPR050888">
    <property type="entry name" value="ZnF_C2H2-type_TF"/>
</dbReference>
<keyword evidence="10" id="KW-1185">Reference proteome</keyword>
<reference evidence="11" key="1">
    <citation type="submission" date="2025-08" db="UniProtKB">
        <authorList>
            <consortium name="RefSeq"/>
        </authorList>
    </citation>
    <scope>IDENTIFICATION</scope>
    <source>
        <strain evidence="11">11010-0011.00</strain>
        <tissue evidence="11">Whole body</tissue>
    </source>
</reference>
<feature type="region of interest" description="Disordered" evidence="8">
    <location>
        <begin position="741"/>
        <end position="769"/>
    </location>
</feature>
<dbReference type="PROSITE" id="PS50157">
    <property type="entry name" value="ZINC_FINGER_C2H2_2"/>
    <property type="match status" value="2"/>
</dbReference>
<dbReference type="InterPro" id="IPR013087">
    <property type="entry name" value="Znf_C2H2_type"/>
</dbReference>
<accession>A0A6J2U393</accession>
<dbReference type="GeneID" id="115629894"/>
<protein>
    <submittedName>
        <fullName evidence="11">Uncharacterized protein LOC115629894 isoform X1</fullName>
    </submittedName>
</protein>
<keyword evidence="4 7" id="KW-0863">Zinc-finger</keyword>
<keyword evidence="3" id="KW-0677">Repeat</keyword>